<sequence length="51" mass="5806">MRALFTRRRRPAAGRSDVTFDEATSQVCDLECRADAAIERARVFALSQSFR</sequence>
<reference evidence="2" key="1">
    <citation type="submission" date="2016-10" db="EMBL/GenBank/DDBJ databases">
        <authorList>
            <person name="Varghese N."/>
            <person name="Submissions S."/>
        </authorList>
    </citation>
    <scope>NUCLEOTIDE SEQUENCE [LARGE SCALE GENOMIC DNA]</scope>
    <source>
        <strain evidence="2">CGMCC 4.2126</strain>
    </source>
</reference>
<proteinExistence type="predicted"/>
<dbReference type="RefSeq" id="WP_177244992.1">
    <property type="nucleotide sequence ID" value="NZ_FOQY01000004.1"/>
</dbReference>
<dbReference type="Proteomes" id="UP000199111">
    <property type="component" value="Unassembled WGS sequence"/>
</dbReference>
<name>A0A1I3JLE5_9ACTN</name>
<gene>
    <name evidence="1" type="ORF">SAMN05216275_10460</name>
</gene>
<protein>
    <submittedName>
        <fullName evidence="1">Uncharacterized protein</fullName>
    </submittedName>
</protein>
<keyword evidence="2" id="KW-1185">Reference proteome</keyword>
<dbReference type="AlphaFoldDB" id="A0A1I3JLE5"/>
<dbReference type="GeneID" id="96304073"/>
<evidence type="ECO:0000313" key="2">
    <source>
        <dbReference type="Proteomes" id="UP000199111"/>
    </source>
</evidence>
<dbReference type="EMBL" id="FOQY01000004">
    <property type="protein sequence ID" value="SFI61081.1"/>
    <property type="molecule type" value="Genomic_DNA"/>
</dbReference>
<organism evidence="1 2">
    <name type="scientific">Streptosporangium canum</name>
    <dbReference type="NCBI Taxonomy" id="324952"/>
    <lineage>
        <taxon>Bacteria</taxon>
        <taxon>Bacillati</taxon>
        <taxon>Actinomycetota</taxon>
        <taxon>Actinomycetes</taxon>
        <taxon>Streptosporangiales</taxon>
        <taxon>Streptosporangiaceae</taxon>
        <taxon>Streptosporangium</taxon>
    </lineage>
</organism>
<accession>A0A1I3JLE5</accession>
<evidence type="ECO:0000313" key="1">
    <source>
        <dbReference type="EMBL" id="SFI61081.1"/>
    </source>
</evidence>